<gene>
    <name evidence="2" type="ORF">DV451_000216</name>
</gene>
<dbReference type="Proteomes" id="UP000750522">
    <property type="component" value="Unassembled WGS sequence"/>
</dbReference>
<sequence>MSLYSVNPDTQLQHALLDTAASTHAGDNVLKHFVVSTTHTLLNASQTIILITLLSVAIYLAARALYSIALAVVSRIRLTALRYGPKKLKLDDEPRILNTNTTDLEAQYESAPDLVSTPSSIGSPMSVSSPGMLSPAAMNDALKKLGVYSTSEYYSELSKEDAVNAPKILSSLYPTQQQHSMIKTH</sequence>
<evidence type="ECO:0000256" key="1">
    <source>
        <dbReference type="SAM" id="Phobius"/>
    </source>
</evidence>
<protein>
    <submittedName>
        <fullName evidence="2">Uncharacterized protein</fullName>
    </submittedName>
</protein>
<evidence type="ECO:0000313" key="3">
    <source>
        <dbReference type="Proteomes" id="UP000750522"/>
    </source>
</evidence>
<keyword evidence="1" id="KW-0812">Transmembrane</keyword>
<dbReference type="AlphaFoldDB" id="A0A9P5KUR7"/>
<reference evidence="2" key="2">
    <citation type="submission" date="2020-01" db="EMBL/GenBank/DDBJ databases">
        <authorList>
            <person name="Perkins V."/>
            <person name="Lessard M.-H."/>
            <person name="Dugat-Bony E."/>
            <person name="Frenette M."/>
            <person name="Labrie S."/>
        </authorList>
    </citation>
    <scope>NUCLEOTIDE SEQUENCE</scope>
    <source>
        <strain evidence="2">LMA-70</strain>
    </source>
</reference>
<keyword evidence="1" id="KW-1133">Transmembrane helix</keyword>
<proteinExistence type="predicted"/>
<feature type="transmembrane region" description="Helical" evidence="1">
    <location>
        <begin position="48"/>
        <end position="73"/>
    </location>
</feature>
<comment type="caution">
    <text evidence="2">The sequence shown here is derived from an EMBL/GenBank/DDBJ whole genome shotgun (WGS) entry which is preliminary data.</text>
</comment>
<keyword evidence="1" id="KW-0472">Membrane</keyword>
<reference evidence="2" key="1">
    <citation type="journal article" date="2020" name="Front. Microbiol.">
        <title>Phenotypic and Genetic Characterization of the Cheese Ripening Yeast Geotrichum candidum.</title>
        <authorList>
            <person name="Perkins V."/>
            <person name="Vignola S."/>
            <person name="Lessard M.H."/>
            <person name="Plante P.L."/>
            <person name="Corbeil J."/>
            <person name="Dugat-Bony E."/>
            <person name="Frenette M."/>
            <person name="Labrie S."/>
        </authorList>
    </citation>
    <scope>NUCLEOTIDE SEQUENCE</scope>
    <source>
        <strain evidence="2">LMA-70</strain>
    </source>
</reference>
<dbReference type="EMBL" id="QQZK01000003">
    <property type="protein sequence ID" value="KAF5104823.1"/>
    <property type="molecule type" value="Genomic_DNA"/>
</dbReference>
<organism evidence="2 3">
    <name type="scientific">Geotrichum candidum</name>
    <name type="common">Oospora lactis</name>
    <name type="synonym">Dipodascus geotrichum</name>
    <dbReference type="NCBI Taxonomy" id="1173061"/>
    <lineage>
        <taxon>Eukaryota</taxon>
        <taxon>Fungi</taxon>
        <taxon>Dikarya</taxon>
        <taxon>Ascomycota</taxon>
        <taxon>Saccharomycotina</taxon>
        <taxon>Dipodascomycetes</taxon>
        <taxon>Dipodascales</taxon>
        <taxon>Dipodascaceae</taxon>
        <taxon>Geotrichum</taxon>
    </lineage>
</organism>
<name>A0A9P5KUR7_GEOCN</name>
<accession>A0A9P5KUR7</accession>
<evidence type="ECO:0000313" key="2">
    <source>
        <dbReference type="EMBL" id="KAF5104823.1"/>
    </source>
</evidence>